<dbReference type="Proteomes" id="UP001501940">
    <property type="component" value="Chromosome 23"/>
</dbReference>
<dbReference type="GeneTree" id="ENSGT01050000244843"/>
<name>A0A3Q1ANI3_AMPOC</name>
<keyword evidence="8" id="KW-0393">Immunoglobulin domain</keyword>
<evidence type="ECO:0000313" key="13">
    <source>
        <dbReference type="Ensembl" id="ENSAOCP00000002925.2"/>
    </source>
</evidence>
<dbReference type="KEGG" id="aoce:111583234"/>
<protein>
    <recommendedName>
        <fullName evidence="12">Ig-like domain-containing protein</fullName>
    </recommendedName>
</protein>
<feature type="compositionally biased region" description="Polar residues" evidence="10">
    <location>
        <begin position="406"/>
        <end position="439"/>
    </location>
</feature>
<feature type="compositionally biased region" description="Acidic residues" evidence="10">
    <location>
        <begin position="448"/>
        <end position="458"/>
    </location>
</feature>
<dbReference type="RefSeq" id="XP_023147982.3">
    <property type="nucleotide sequence ID" value="XM_023292214.3"/>
</dbReference>
<dbReference type="InterPro" id="IPR013106">
    <property type="entry name" value="Ig_V-set"/>
</dbReference>
<keyword evidence="6" id="KW-1015">Disulfide bond</keyword>
<feature type="compositionally biased region" description="Basic and acidic residues" evidence="10">
    <location>
        <begin position="283"/>
        <end position="297"/>
    </location>
</feature>
<keyword evidence="5 11" id="KW-0472">Membrane</keyword>
<dbReference type="InterPro" id="IPR036179">
    <property type="entry name" value="Ig-like_dom_sf"/>
</dbReference>
<dbReference type="GO" id="GO:1903037">
    <property type="term" value="P:regulation of leukocyte cell-cell adhesion"/>
    <property type="evidence" value="ECO:0007669"/>
    <property type="project" value="UniProtKB-ARBA"/>
</dbReference>
<evidence type="ECO:0000259" key="12">
    <source>
        <dbReference type="PROSITE" id="PS50835"/>
    </source>
</evidence>
<feature type="compositionally biased region" description="Polar residues" evidence="10">
    <location>
        <begin position="513"/>
        <end position="529"/>
    </location>
</feature>
<evidence type="ECO:0000256" key="5">
    <source>
        <dbReference type="ARBA" id="ARBA00023136"/>
    </source>
</evidence>
<feature type="compositionally biased region" description="Basic and acidic residues" evidence="10">
    <location>
        <begin position="604"/>
        <end position="617"/>
    </location>
</feature>
<dbReference type="GO" id="GO:0042110">
    <property type="term" value="P:T cell activation"/>
    <property type="evidence" value="ECO:0007669"/>
    <property type="project" value="UniProtKB-ARBA"/>
</dbReference>
<feature type="compositionally biased region" description="Basic and acidic residues" evidence="10">
    <location>
        <begin position="482"/>
        <end position="511"/>
    </location>
</feature>
<reference evidence="13 14" key="1">
    <citation type="submission" date="2022-01" db="EMBL/GenBank/DDBJ databases">
        <title>A chromosome-scale genome assembly of the false clownfish, Amphiprion ocellaris.</title>
        <authorList>
            <person name="Ryu T."/>
        </authorList>
    </citation>
    <scope>NUCLEOTIDE SEQUENCE [LARGE SCALE GENOMIC DNA]</scope>
</reference>
<keyword evidence="3" id="KW-0732">Signal</keyword>
<evidence type="ECO:0000313" key="14">
    <source>
        <dbReference type="Proteomes" id="UP001501940"/>
    </source>
</evidence>
<dbReference type="GO" id="GO:0050863">
    <property type="term" value="P:regulation of T cell activation"/>
    <property type="evidence" value="ECO:0007669"/>
    <property type="project" value="UniProtKB-ARBA"/>
</dbReference>
<evidence type="ECO:0000256" key="6">
    <source>
        <dbReference type="ARBA" id="ARBA00023157"/>
    </source>
</evidence>
<proteinExistence type="inferred from homology"/>
<reference evidence="13" key="2">
    <citation type="submission" date="2025-08" db="UniProtKB">
        <authorList>
            <consortium name="Ensembl"/>
        </authorList>
    </citation>
    <scope>IDENTIFICATION</scope>
</reference>
<keyword evidence="2 11" id="KW-0812">Transmembrane</keyword>
<dbReference type="InterPro" id="IPR013783">
    <property type="entry name" value="Ig-like_fold"/>
</dbReference>
<evidence type="ECO:0000256" key="4">
    <source>
        <dbReference type="ARBA" id="ARBA00022989"/>
    </source>
</evidence>
<dbReference type="AlphaFoldDB" id="A0A3Q1ANI3"/>
<dbReference type="GO" id="GO:0009897">
    <property type="term" value="C:external side of plasma membrane"/>
    <property type="evidence" value="ECO:0007669"/>
    <property type="project" value="TreeGrafter"/>
</dbReference>
<feature type="compositionally biased region" description="Polar residues" evidence="10">
    <location>
        <begin position="322"/>
        <end position="338"/>
    </location>
</feature>
<comment type="similarity">
    <text evidence="9">Belongs to the SKINT family.</text>
</comment>
<dbReference type="SMART" id="SM00406">
    <property type="entry name" value="IGv"/>
    <property type="match status" value="1"/>
</dbReference>
<dbReference type="GeneID" id="111583234"/>
<feature type="region of interest" description="Disordered" evidence="10">
    <location>
        <begin position="273"/>
        <end position="617"/>
    </location>
</feature>
<keyword evidence="14" id="KW-1185">Reference proteome</keyword>
<dbReference type="InterPro" id="IPR050504">
    <property type="entry name" value="IgSF_BTN/MOG"/>
</dbReference>
<accession>A0A3Q1ANI3</accession>
<reference evidence="13" key="3">
    <citation type="submission" date="2025-09" db="UniProtKB">
        <authorList>
            <consortium name="Ensembl"/>
        </authorList>
    </citation>
    <scope>IDENTIFICATION</scope>
</reference>
<dbReference type="InterPro" id="IPR053896">
    <property type="entry name" value="BTN3A2-like_Ig-C"/>
</dbReference>
<keyword evidence="4 11" id="KW-1133">Transmembrane helix</keyword>
<dbReference type="InterPro" id="IPR007110">
    <property type="entry name" value="Ig-like_dom"/>
</dbReference>
<feature type="compositionally biased region" description="Basic and acidic residues" evidence="10">
    <location>
        <begin position="340"/>
        <end position="350"/>
    </location>
</feature>
<dbReference type="PANTHER" id="PTHR24100:SF151">
    <property type="entry name" value="ICOS LIGAND"/>
    <property type="match status" value="1"/>
</dbReference>
<dbReference type="PROSITE" id="PS50835">
    <property type="entry name" value="IG_LIKE"/>
    <property type="match status" value="2"/>
</dbReference>
<dbReference type="Pfam" id="PF22705">
    <property type="entry name" value="C2-set_3"/>
    <property type="match status" value="1"/>
</dbReference>
<feature type="transmembrane region" description="Helical" evidence="11">
    <location>
        <begin position="12"/>
        <end position="30"/>
    </location>
</feature>
<dbReference type="Ensembl" id="ENSAOCT00000010661.2">
    <property type="protein sequence ID" value="ENSAOCP00000002925.2"/>
    <property type="gene ID" value="ENSAOCG00000006103.2"/>
</dbReference>
<dbReference type="GO" id="GO:0005102">
    <property type="term" value="F:signaling receptor binding"/>
    <property type="evidence" value="ECO:0007669"/>
    <property type="project" value="TreeGrafter"/>
</dbReference>
<dbReference type="Gene3D" id="2.60.40.10">
    <property type="entry name" value="Immunoglobulins"/>
    <property type="match status" value="2"/>
</dbReference>
<dbReference type="GO" id="GO:0001817">
    <property type="term" value="P:regulation of cytokine production"/>
    <property type="evidence" value="ECO:0007669"/>
    <property type="project" value="TreeGrafter"/>
</dbReference>
<feature type="domain" description="Ig-like" evidence="12">
    <location>
        <begin position="133"/>
        <end position="231"/>
    </location>
</feature>
<evidence type="ECO:0000256" key="10">
    <source>
        <dbReference type="SAM" id="MobiDB-lite"/>
    </source>
</evidence>
<organism evidence="13 14">
    <name type="scientific">Amphiprion ocellaris</name>
    <name type="common">Clown anemonefish</name>
    <dbReference type="NCBI Taxonomy" id="80972"/>
    <lineage>
        <taxon>Eukaryota</taxon>
        <taxon>Metazoa</taxon>
        <taxon>Chordata</taxon>
        <taxon>Craniata</taxon>
        <taxon>Vertebrata</taxon>
        <taxon>Euteleostomi</taxon>
        <taxon>Actinopterygii</taxon>
        <taxon>Neopterygii</taxon>
        <taxon>Teleostei</taxon>
        <taxon>Neoteleostei</taxon>
        <taxon>Acanthomorphata</taxon>
        <taxon>Ovalentaria</taxon>
        <taxon>Pomacentridae</taxon>
        <taxon>Amphiprion</taxon>
    </lineage>
</organism>
<dbReference type="OMA" id="RENHEMK"/>
<dbReference type="SUPFAM" id="SSF48726">
    <property type="entry name" value="Immunoglobulin"/>
    <property type="match status" value="2"/>
</dbReference>
<dbReference type="GO" id="GO:0050852">
    <property type="term" value="P:T cell receptor signaling pathway"/>
    <property type="evidence" value="ECO:0007669"/>
    <property type="project" value="TreeGrafter"/>
</dbReference>
<dbReference type="FunFam" id="2.60.40.10:FF:000142">
    <property type="entry name" value="V-set domain-containing T-cell activation inhibitor 1"/>
    <property type="match status" value="1"/>
</dbReference>
<comment type="subcellular location">
    <subcellularLocation>
        <location evidence="1">Membrane</location>
    </subcellularLocation>
</comment>
<feature type="domain" description="Ig-like" evidence="12">
    <location>
        <begin position="51"/>
        <end position="130"/>
    </location>
</feature>
<keyword evidence="7" id="KW-0325">Glycoprotein</keyword>
<evidence type="ECO:0000256" key="8">
    <source>
        <dbReference type="ARBA" id="ARBA00023319"/>
    </source>
</evidence>
<dbReference type="FunFam" id="2.60.40.10:FF:000088">
    <property type="entry name" value="Butyrophilin subfamily 1 member A1"/>
    <property type="match status" value="1"/>
</dbReference>
<feature type="compositionally biased region" description="Basic and acidic residues" evidence="10">
    <location>
        <begin position="578"/>
        <end position="590"/>
    </location>
</feature>
<evidence type="ECO:0000256" key="1">
    <source>
        <dbReference type="ARBA" id="ARBA00004370"/>
    </source>
</evidence>
<sequence>MQTMDSKSKLRATSALVFHTVLILLVARFYTGEAVGQHQLVEASIGITGDVMLPCHVEPATDATDELLEWSRQDLNPRFIHVRRDGEDHLVDQNTSYMNRTSVSVDGLKQGNMSLRLSRVRLSDEATYRCFSPRLKTDSRVQLVVAAAIEITKDGAGVLKCKSAGWYPEPEVLWLDAEGNLLSAGPTETVRGPDDLYTVSSRVTVEKKHGNNFTCRVQQNNEHRDTKFHIADDFFTDPSVNSAILAVIGLILFVLVVLVFALFAWRQNKINTKKNPEDEESQSEEKKPLMKSEKETQHNIGGTQQEPRTLQEQCVERGDAESVSTSIKTETANQNLMNENVKETLTEHSDTAAQKPTKGEESPEDPSAAETKTKSKSNTKKNPEDEESRSVDSEEEIEQHKEEENNTSVPETSQKIVDSSINGQQQSDEQSVKSGTTPESEMEPGRQEDEDLTDEENTENQTTKQNQEESENNVEGTQSVETKPDGEQKEAGATEPRIPQEKRNDVDKGDAENVSTSMTAEPADQSQMNESKEETSADNSDTAAQKPTKGEESPEDPSAAETKIKSEETPSSSSADENNGKDELPTDTKIPEINIKNGVTKTDPATRESEEAKHPES</sequence>
<evidence type="ECO:0000256" key="9">
    <source>
        <dbReference type="ARBA" id="ARBA00038221"/>
    </source>
</evidence>
<evidence type="ECO:0000256" key="3">
    <source>
        <dbReference type="ARBA" id="ARBA00022729"/>
    </source>
</evidence>
<feature type="transmembrane region" description="Helical" evidence="11">
    <location>
        <begin position="243"/>
        <end position="265"/>
    </location>
</feature>
<dbReference type="Pfam" id="PF07686">
    <property type="entry name" value="V-set"/>
    <property type="match status" value="1"/>
</dbReference>
<feature type="compositionally biased region" description="Basic and acidic residues" evidence="10">
    <location>
        <begin position="388"/>
        <end position="404"/>
    </location>
</feature>
<evidence type="ECO:0000256" key="2">
    <source>
        <dbReference type="ARBA" id="ARBA00022692"/>
    </source>
</evidence>
<evidence type="ECO:0000256" key="11">
    <source>
        <dbReference type="SAM" id="Phobius"/>
    </source>
</evidence>
<feature type="compositionally biased region" description="Polar residues" evidence="10">
    <location>
        <begin position="298"/>
        <end position="312"/>
    </location>
</feature>
<dbReference type="PANTHER" id="PTHR24100">
    <property type="entry name" value="BUTYROPHILIN"/>
    <property type="match status" value="1"/>
</dbReference>
<evidence type="ECO:0000256" key="7">
    <source>
        <dbReference type="ARBA" id="ARBA00023180"/>
    </source>
</evidence>